<dbReference type="OrthoDB" id="2186822at2"/>
<organism evidence="2 3">
    <name type="scientific">Peribacillus loiseleuriae</name>
    <dbReference type="NCBI Taxonomy" id="1679170"/>
    <lineage>
        <taxon>Bacteria</taxon>
        <taxon>Bacillati</taxon>
        <taxon>Bacillota</taxon>
        <taxon>Bacilli</taxon>
        <taxon>Bacillales</taxon>
        <taxon>Bacillaceae</taxon>
        <taxon>Peribacillus</taxon>
    </lineage>
</organism>
<name>A0A0K9GUF2_9BACI</name>
<gene>
    <name evidence="2" type="ORF">AC625_12710</name>
</gene>
<reference evidence="3" key="1">
    <citation type="submission" date="2015-07" db="EMBL/GenBank/DDBJ databases">
        <title>Genome sequencing project for genomic taxonomy and phylogenomics of Bacillus-like bacteria.</title>
        <authorList>
            <person name="Liu B."/>
            <person name="Wang J."/>
            <person name="Zhu Y."/>
            <person name="Liu G."/>
            <person name="Chen Q."/>
            <person name="Chen Z."/>
            <person name="Lan J."/>
            <person name="Che J."/>
            <person name="Ge C."/>
            <person name="Shi H."/>
            <person name="Pan Z."/>
            <person name="Liu X."/>
        </authorList>
    </citation>
    <scope>NUCLEOTIDE SEQUENCE [LARGE SCALE GENOMIC DNA]</scope>
    <source>
        <strain evidence="3">FJAT-27997</strain>
    </source>
</reference>
<dbReference type="Proteomes" id="UP000037146">
    <property type="component" value="Unassembled WGS sequence"/>
</dbReference>
<accession>A0A0K9GUF2</accession>
<proteinExistence type="predicted"/>
<evidence type="ECO:0000313" key="2">
    <source>
        <dbReference type="EMBL" id="KMY50253.1"/>
    </source>
</evidence>
<dbReference type="PATRIC" id="fig|1679170.3.peg.2900"/>
<dbReference type="EMBL" id="LFZW01000001">
    <property type="protein sequence ID" value="KMY50253.1"/>
    <property type="molecule type" value="Genomic_DNA"/>
</dbReference>
<keyword evidence="3" id="KW-1185">Reference proteome</keyword>
<evidence type="ECO:0000256" key="1">
    <source>
        <dbReference type="SAM" id="MobiDB-lite"/>
    </source>
</evidence>
<dbReference type="STRING" id="1679170.AC625_12710"/>
<evidence type="ECO:0000313" key="3">
    <source>
        <dbReference type="Proteomes" id="UP000037146"/>
    </source>
</evidence>
<feature type="region of interest" description="Disordered" evidence="1">
    <location>
        <begin position="55"/>
        <end position="85"/>
    </location>
</feature>
<protein>
    <submittedName>
        <fullName evidence="2">Uncharacterized protein</fullName>
    </submittedName>
</protein>
<sequence length="85" mass="9557">MAVDELPASPQIQAVDIDQQDPLETEYITQDNPNNHTVQPHWRTLESGERIWVDGDGDSSINHTAEQGGGWDQSNPDYRTPIEKT</sequence>
<comment type="caution">
    <text evidence="2">The sequence shown here is derived from an EMBL/GenBank/DDBJ whole genome shotgun (WGS) entry which is preliminary data.</text>
</comment>
<dbReference type="AlphaFoldDB" id="A0A0K9GUF2"/>